<proteinExistence type="predicted"/>
<comment type="caution">
    <text evidence="1">The sequence shown here is derived from an EMBL/GenBank/DDBJ whole genome shotgun (WGS) entry which is preliminary data.</text>
</comment>
<dbReference type="Proteomes" id="UP000324800">
    <property type="component" value="Unassembled WGS sequence"/>
</dbReference>
<organism evidence="1 2">
    <name type="scientific">Streblomastix strix</name>
    <dbReference type="NCBI Taxonomy" id="222440"/>
    <lineage>
        <taxon>Eukaryota</taxon>
        <taxon>Metamonada</taxon>
        <taxon>Preaxostyla</taxon>
        <taxon>Oxymonadida</taxon>
        <taxon>Streblomastigidae</taxon>
        <taxon>Streblomastix</taxon>
    </lineage>
</organism>
<name>A0A5J4UHA9_9EUKA</name>
<dbReference type="AlphaFoldDB" id="A0A5J4UHA9"/>
<evidence type="ECO:0000313" key="1">
    <source>
        <dbReference type="EMBL" id="KAA6369563.1"/>
    </source>
</evidence>
<accession>A0A5J4UHA9</accession>
<dbReference type="EMBL" id="SNRW01016241">
    <property type="protein sequence ID" value="KAA6369563.1"/>
    <property type="molecule type" value="Genomic_DNA"/>
</dbReference>
<feature type="non-terminal residue" evidence="1">
    <location>
        <position position="630"/>
    </location>
</feature>
<protein>
    <submittedName>
        <fullName evidence="1">Uncharacterized protein</fullName>
    </submittedName>
</protein>
<sequence length="630" mass="71330">MKESKEFNSMKRWILDKQQGLISIVGNISVPPDACVLWAENGENHEYIQIIGESLDIFIKEASDKIEEANKLTDKLTAGIPKLLIDASNIFLTSKNKLKEVDRESVLKNAQKGVKEKNDGLIFSQIILALDNEIKRQPDKAIPQIITEICRQVTKREDWQTSIPTVPATWTGKDKENKIKGMHLIWGAITLLSVLQNPLTLTQHEIEIFRQKLMLGPLIPEFIGRDQDMENSNIIIREIDGEEIDCIGVICGRFTQADVVQQMFDKIESLKPPEFPPLSGNQENNNSISIKDLLNQVYDKLDNSVNKFQTIKNPSELNQLLIQIPSLSSQIIIAAQCSENQNIYKLVSKLGILTIICQELQKSKENMQIFQVQIQKSVEGCYQVWAQLIKAGITPPAELNLSRDILNRIQNSGTHIQNIQVVNIPKSQLQRGSWFSQAEKVARIDGQQNPELSEAKMALAIRDTIVEKPLQEELNEGEEFIPKKVNINEIQTQLVQMDITEILKGKKVEDLLIMEYEAVKRAPKGINNKKKVSEGRVVFPLDGTQDRHEANSIENRPEIIEMHNLSQQIQSLLYAEIVQFLKPFEQNIIIPYTLQDTEVSIMVDISSSMTKLSKMKQMGAMVLVSGISEI</sequence>
<reference evidence="1 2" key="1">
    <citation type="submission" date="2019-03" db="EMBL/GenBank/DDBJ databases">
        <title>Single cell metagenomics reveals metabolic interactions within the superorganism composed of flagellate Streblomastix strix and complex community of Bacteroidetes bacteria on its surface.</title>
        <authorList>
            <person name="Treitli S.C."/>
            <person name="Kolisko M."/>
            <person name="Husnik F."/>
            <person name="Keeling P."/>
            <person name="Hampl V."/>
        </authorList>
    </citation>
    <scope>NUCLEOTIDE SEQUENCE [LARGE SCALE GENOMIC DNA]</scope>
    <source>
        <strain evidence="1">ST1C</strain>
    </source>
</reference>
<gene>
    <name evidence="1" type="ORF">EZS28_034910</name>
</gene>
<evidence type="ECO:0000313" key="2">
    <source>
        <dbReference type="Proteomes" id="UP000324800"/>
    </source>
</evidence>